<comment type="caution">
    <text evidence="2">The sequence shown here is derived from an EMBL/GenBank/DDBJ whole genome shotgun (WGS) entry which is preliminary data.</text>
</comment>
<feature type="compositionally biased region" description="Polar residues" evidence="1">
    <location>
        <begin position="95"/>
        <end position="104"/>
    </location>
</feature>
<dbReference type="HOGENOM" id="CLU_2248331_0_0_11"/>
<evidence type="ECO:0000256" key="1">
    <source>
        <dbReference type="SAM" id="MobiDB-lite"/>
    </source>
</evidence>
<dbReference type="AlphaFoldDB" id="D0WHR4"/>
<dbReference type="STRING" id="649764.HMPREF0762_01382"/>
<name>D0WHR4_SLAES</name>
<keyword evidence="3" id="KW-1185">Reference proteome</keyword>
<evidence type="ECO:0000313" key="3">
    <source>
        <dbReference type="Proteomes" id="UP000006001"/>
    </source>
</evidence>
<dbReference type="EMBL" id="ACUX02000008">
    <property type="protein sequence ID" value="EEZ61006.1"/>
    <property type="molecule type" value="Genomic_DNA"/>
</dbReference>
<organism evidence="2 3">
    <name type="scientific">Slackia exigua (strain ATCC 700122 / DSM 15923 / CIP 105133 / JCM 11022 / KCTC 5966 / S-7)</name>
    <dbReference type="NCBI Taxonomy" id="649764"/>
    <lineage>
        <taxon>Bacteria</taxon>
        <taxon>Bacillati</taxon>
        <taxon>Actinomycetota</taxon>
        <taxon>Coriobacteriia</taxon>
        <taxon>Eggerthellales</taxon>
        <taxon>Eggerthellaceae</taxon>
        <taxon>Slackia</taxon>
    </lineage>
</organism>
<proteinExistence type="predicted"/>
<sequence length="104" mass="11581">MEDRVSFLSRPRSGRPVRRIRERAFEIPVHCSKPLCGHARSASKNRPSPLRRRIAALHGRASAAQAAPVPRRMHFGLQIGCDARCPRRPRGSVGYTRSPSSEAT</sequence>
<evidence type="ECO:0000313" key="2">
    <source>
        <dbReference type="EMBL" id="EEZ61006.1"/>
    </source>
</evidence>
<dbReference type="Proteomes" id="UP000006001">
    <property type="component" value="Unassembled WGS sequence"/>
</dbReference>
<feature type="region of interest" description="Disordered" evidence="1">
    <location>
        <begin position="84"/>
        <end position="104"/>
    </location>
</feature>
<reference evidence="2" key="1">
    <citation type="submission" date="2009-10" db="EMBL/GenBank/DDBJ databases">
        <authorList>
            <person name="Weinstock G."/>
            <person name="Sodergren E."/>
            <person name="Clifton S."/>
            <person name="Fulton L."/>
            <person name="Fulton B."/>
            <person name="Courtney L."/>
            <person name="Fronick C."/>
            <person name="Harrison M."/>
            <person name="Strong C."/>
            <person name="Farmer C."/>
            <person name="Delahaunty K."/>
            <person name="Markovic C."/>
            <person name="Hall O."/>
            <person name="Minx P."/>
            <person name="Tomlinson C."/>
            <person name="Mitreva M."/>
            <person name="Nelson J."/>
            <person name="Hou S."/>
            <person name="Wollam A."/>
            <person name="Pepin K.H."/>
            <person name="Johnson M."/>
            <person name="Bhonagiri V."/>
            <person name="Nash W.E."/>
            <person name="Warren W."/>
            <person name="Chinwalla A."/>
            <person name="Mardis E.R."/>
            <person name="Wilson R.K."/>
        </authorList>
    </citation>
    <scope>NUCLEOTIDE SEQUENCE [LARGE SCALE GENOMIC DNA]</scope>
    <source>
        <strain evidence="2">ATCC 700122</strain>
    </source>
</reference>
<accession>D0WHR4</accession>
<gene>
    <name evidence="2" type="ORF">HMPREF0762_01382</name>
</gene>
<protein>
    <submittedName>
        <fullName evidence="2">Uncharacterized protein</fullName>
    </submittedName>
</protein>